<dbReference type="SUPFAM" id="SSF55785">
    <property type="entry name" value="PYP-like sensor domain (PAS domain)"/>
    <property type="match status" value="1"/>
</dbReference>
<feature type="transmembrane region" description="Helical" evidence="1">
    <location>
        <begin position="6"/>
        <end position="25"/>
    </location>
</feature>
<dbReference type="PROSITE" id="PS50887">
    <property type="entry name" value="GGDEF"/>
    <property type="match status" value="1"/>
</dbReference>
<dbReference type="NCBIfam" id="TIGR00229">
    <property type="entry name" value="sensory_box"/>
    <property type="match status" value="1"/>
</dbReference>
<dbReference type="InterPro" id="IPR043128">
    <property type="entry name" value="Rev_trsase/Diguanyl_cyclase"/>
</dbReference>
<dbReference type="Gene3D" id="3.30.450.20">
    <property type="entry name" value="PAS domain"/>
    <property type="match status" value="1"/>
</dbReference>
<dbReference type="InterPro" id="IPR035965">
    <property type="entry name" value="PAS-like_dom_sf"/>
</dbReference>
<dbReference type="InterPro" id="IPR001610">
    <property type="entry name" value="PAC"/>
</dbReference>
<dbReference type="Pfam" id="PF00990">
    <property type="entry name" value="GGDEF"/>
    <property type="match status" value="1"/>
</dbReference>
<keyword evidence="5" id="KW-1185">Reference proteome</keyword>
<sequence>MYTALLWTTVGLALGIAGTLVVLWLRRNTAKKRRQLITSDDAERSIRANYFAHVGTWEWEIKPNKLYWSDEIYAIFGHKVGDVTPSYSLFARAVHPDDIERVQKQEKACLAGDSRHEIEYRVIWPDGSVHWVMESGDVLFDEQGQAEKFTGIARDITASKESTERLKALAHFDALTGLPNRELLRIRIVEAMEKSKLTNSKMALVFMDLNKFKPINDVYGHVVGDKVLHAIAQRLNSSIRGSDTIARVGGDEFVAILNSINTTRDITTVVEKLRNVFLQPLAIDGRRHQLAISIGVSIYPDDASDIESLMHIADMAMYQAKQSGENQYLIASDSGRGLGRMI</sequence>
<evidence type="ECO:0000259" key="2">
    <source>
        <dbReference type="PROSITE" id="PS50113"/>
    </source>
</evidence>
<evidence type="ECO:0008006" key="6">
    <source>
        <dbReference type="Google" id="ProtNLM"/>
    </source>
</evidence>
<dbReference type="InterPro" id="IPR000160">
    <property type="entry name" value="GGDEF_dom"/>
</dbReference>
<dbReference type="PROSITE" id="PS50113">
    <property type="entry name" value="PAC"/>
    <property type="match status" value="1"/>
</dbReference>
<reference evidence="4" key="1">
    <citation type="submission" date="2021-12" db="EMBL/GenBank/DDBJ databases">
        <authorList>
            <person name="Rodrigo-Torres L."/>
            <person name="Arahal R. D."/>
            <person name="Lucena T."/>
        </authorList>
    </citation>
    <scope>NUCLEOTIDE SEQUENCE</scope>
    <source>
        <strain evidence="4">CECT 8267</strain>
    </source>
</reference>
<dbReference type="InterPro" id="IPR000700">
    <property type="entry name" value="PAS-assoc_C"/>
</dbReference>
<keyword evidence="1" id="KW-0472">Membrane</keyword>
<dbReference type="CDD" id="cd00130">
    <property type="entry name" value="PAS"/>
    <property type="match status" value="1"/>
</dbReference>
<dbReference type="InterPro" id="IPR000014">
    <property type="entry name" value="PAS"/>
</dbReference>
<evidence type="ECO:0000313" key="4">
    <source>
        <dbReference type="EMBL" id="CAH0991308.1"/>
    </source>
</evidence>
<protein>
    <recommendedName>
        <fullName evidence="6">Diguanylate cyclase</fullName>
    </recommendedName>
</protein>
<comment type="caution">
    <text evidence="4">The sequence shown here is derived from an EMBL/GenBank/DDBJ whole genome shotgun (WGS) entry which is preliminary data.</text>
</comment>
<dbReference type="SMART" id="SM00086">
    <property type="entry name" value="PAC"/>
    <property type="match status" value="1"/>
</dbReference>
<dbReference type="RefSeq" id="WP_237443962.1">
    <property type="nucleotide sequence ID" value="NZ_CAKLPX010000001.1"/>
</dbReference>
<dbReference type="Gene3D" id="3.30.70.270">
    <property type="match status" value="1"/>
</dbReference>
<evidence type="ECO:0000313" key="5">
    <source>
        <dbReference type="Proteomes" id="UP000838100"/>
    </source>
</evidence>
<dbReference type="InterPro" id="IPR029787">
    <property type="entry name" value="Nucleotide_cyclase"/>
</dbReference>
<evidence type="ECO:0000259" key="3">
    <source>
        <dbReference type="PROSITE" id="PS50887"/>
    </source>
</evidence>
<dbReference type="EMBL" id="CAKLPX010000001">
    <property type="protein sequence ID" value="CAH0991308.1"/>
    <property type="molecule type" value="Genomic_DNA"/>
</dbReference>
<feature type="domain" description="PAC" evidence="2">
    <location>
        <begin position="116"/>
        <end position="168"/>
    </location>
</feature>
<dbReference type="SUPFAM" id="SSF55073">
    <property type="entry name" value="Nucleotide cyclase"/>
    <property type="match status" value="1"/>
</dbReference>
<feature type="domain" description="GGDEF" evidence="3">
    <location>
        <begin position="200"/>
        <end position="333"/>
    </location>
</feature>
<dbReference type="SMART" id="SM00267">
    <property type="entry name" value="GGDEF"/>
    <property type="match status" value="1"/>
</dbReference>
<keyword evidence="1" id="KW-1133">Transmembrane helix</keyword>
<dbReference type="PANTHER" id="PTHR46663">
    <property type="entry name" value="DIGUANYLATE CYCLASE DGCT-RELATED"/>
    <property type="match status" value="1"/>
</dbReference>
<name>A0ABN8EFV7_9GAMM</name>
<dbReference type="Gene3D" id="2.10.70.100">
    <property type="match status" value="1"/>
</dbReference>
<dbReference type="NCBIfam" id="TIGR00254">
    <property type="entry name" value="GGDEF"/>
    <property type="match status" value="1"/>
</dbReference>
<evidence type="ECO:0000256" key="1">
    <source>
        <dbReference type="SAM" id="Phobius"/>
    </source>
</evidence>
<dbReference type="CDD" id="cd01949">
    <property type="entry name" value="GGDEF"/>
    <property type="match status" value="1"/>
</dbReference>
<gene>
    <name evidence="4" type="ORF">SIN8267_01411</name>
</gene>
<dbReference type="InterPro" id="IPR013655">
    <property type="entry name" value="PAS_fold_3"/>
</dbReference>
<dbReference type="InterPro" id="IPR052163">
    <property type="entry name" value="DGC-Regulatory_Protein"/>
</dbReference>
<dbReference type="Proteomes" id="UP000838100">
    <property type="component" value="Unassembled WGS sequence"/>
</dbReference>
<organism evidence="4 5">
    <name type="scientific">Sinobacterium norvegicum</name>
    <dbReference type="NCBI Taxonomy" id="1641715"/>
    <lineage>
        <taxon>Bacteria</taxon>
        <taxon>Pseudomonadati</taxon>
        <taxon>Pseudomonadota</taxon>
        <taxon>Gammaproteobacteria</taxon>
        <taxon>Cellvibrionales</taxon>
        <taxon>Spongiibacteraceae</taxon>
        <taxon>Sinobacterium</taxon>
    </lineage>
</organism>
<dbReference type="PANTHER" id="PTHR46663:SF2">
    <property type="entry name" value="GGDEF DOMAIN-CONTAINING PROTEIN"/>
    <property type="match status" value="1"/>
</dbReference>
<proteinExistence type="predicted"/>
<accession>A0ABN8EFV7</accession>
<dbReference type="Pfam" id="PF08447">
    <property type="entry name" value="PAS_3"/>
    <property type="match status" value="1"/>
</dbReference>
<keyword evidence="1" id="KW-0812">Transmembrane</keyword>